<dbReference type="Gene3D" id="3.40.50.10140">
    <property type="entry name" value="Toll/interleukin-1 receptor homology (TIR) domain"/>
    <property type="match status" value="1"/>
</dbReference>
<evidence type="ECO:0000313" key="25">
    <source>
        <dbReference type="Proteomes" id="UP000265140"/>
    </source>
</evidence>
<dbReference type="PIRSF" id="PIRSF037595">
    <property type="entry name" value="Toll-like_receptor"/>
    <property type="match status" value="1"/>
</dbReference>
<comment type="similarity">
    <text evidence="4 21">Belongs to the Toll-like receptor family.</text>
</comment>
<feature type="domain" description="TIR" evidence="23">
    <location>
        <begin position="660"/>
        <end position="803"/>
    </location>
</feature>
<evidence type="ECO:0000256" key="13">
    <source>
        <dbReference type="ARBA" id="ARBA00022859"/>
    </source>
</evidence>
<keyword evidence="14 22" id="KW-1133">Transmembrane helix</keyword>
<dbReference type="SMART" id="SM00255">
    <property type="entry name" value="TIR"/>
    <property type="match status" value="1"/>
</dbReference>
<evidence type="ECO:0000256" key="18">
    <source>
        <dbReference type="ARBA" id="ARBA00023198"/>
    </source>
</evidence>
<keyword evidence="11" id="KW-0967">Endosome</keyword>
<dbReference type="Pfam" id="PF13855">
    <property type="entry name" value="LRR_8"/>
    <property type="match status" value="3"/>
</dbReference>
<evidence type="ECO:0000256" key="12">
    <source>
        <dbReference type="ARBA" id="ARBA00022843"/>
    </source>
</evidence>
<dbReference type="GO" id="GO:0050829">
    <property type="term" value="P:defense response to Gram-negative bacterium"/>
    <property type="evidence" value="ECO:0007669"/>
    <property type="project" value="TreeGrafter"/>
</dbReference>
<evidence type="ECO:0000256" key="22">
    <source>
        <dbReference type="SAM" id="Phobius"/>
    </source>
</evidence>
<reference evidence="25" key="1">
    <citation type="journal article" date="2014" name="PLoS ONE">
        <title>The genome and linkage map of the northern pike (Esox lucius): conserved synteny revealed between the salmonid sister group and the Neoteleostei.</title>
        <authorList>
            <person name="Rondeau E.B."/>
            <person name="Minkley D.R."/>
            <person name="Leong J.S."/>
            <person name="Messmer A.M."/>
            <person name="Jantzen J.R."/>
            <person name="von Schalburg K.R."/>
            <person name="Lemon C."/>
            <person name="Bird N.H."/>
            <person name="Koop B.F."/>
        </authorList>
    </citation>
    <scope>NUCLEOTIDE SEQUENCE</scope>
</reference>
<dbReference type="InterPro" id="IPR035897">
    <property type="entry name" value="Toll_tir_struct_dom_sf"/>
</dbReference>
<dbReference type="Bgee" id="ENSELUG00000017337">
    <property type="expression patterns" value="Expressed in spleen and 3 other cell types or tissues"/>
</dbReference>
<sequence>KTVFHHAYYLHAIIVLKSACLNKGKNLSYIPALHPKTEYLDFSFNNLASLHQNLFPKLVDLQFLDLTRCRIQHIAGNAFNNVRNVRTLVLTGNPIEHIGNKDLNTLHELQKLVLVDTGLLSIEDLHINYLNKLQELNVGANQLLSMQIPSYLINFTDFRILDLHANNITVIRADDTAVLRQIGKNITVILNRNPIIHIDPGAFQNITLRKLDLRETFISTEVTKDCLNALSGLNVGNILIGHFGRKHKILTLDFYFLQGLCGIKFQEIYFHIVERTPTGKNNLLLCMINATKISLIDGELKDTEWVQFKQIKELYLAGSRLENIPSRQLSNQYTLQKLTITENIHPVAFFDLMINMPLLQYIDISKNQLLLRGCCHTIFKFMPKLQHLNMSLNSEIQFLYKPFQGLDSLQVLDFHHTKLKSVNFNMENLKDLMYLDMSYSRIIFTHEFIFKGLGNLRVLKIPGNYFQGDVFLHMFVDLKRLEILDISSCGIDSFLWKSFGNLKELRHLTLSGNTLTAIDFVTNPGLAALSWMDLSQNQISHIAVHVLHNLPKNLTTFDLSNNPIDCSCSQSDFIMWIMTHKNIIKNHHNVLCKTSSPESSPVFDFDLESCTYILILNILGPISVVILILTLSVLAYKFQFYLRYCCILQRGYKVSQQQECAYDAFVIYSNKDEAWVMEELVENLENGIPPIQLCLHVRDFEVGKPITSNIIDEGIMGSRKVIVVVSQHFINSAWCRFEFEVAQCWLVLEGNPNIIIIILEDVEEVKIKKVFGLHKYLKKNTYLKWKDNPISSMRFWVRLRKAK</sequence>
<dbReference type="SUPFAM" id="SSF52058">
    <property type="entry name" value="L domain-like"/>
    <property type="match status" value="2"/>
</dbReference>
<dbReference type="PANTHER" id="PTHR24365">
    <property type="entry name" value="TOLL-LIKE RECEPTOR"/>
    <property type="match status" value="1"/>
</dbReference>
<dbReference type="GO" id="GO:0034142">
    <property type="term" value="P:toll-like receptor 4 signaling pathway"/>
    <property type="evidence" value="ECO:0007669"/>
    <property type="project" value="TreeGrafter"/>
</dbReference>
<keyword evidence="19" id="KW-0966">Cell projection</keyword>
<dbReference type="FunFam" id="3.40.50.10140:FF:000006">
    <property type="entry name" value="Toll-like receptor 4"/>
    <property type="match status" value="1"/>
</dbReference>
<keyword evidence="17" id="KW-0325">Glycoprotein</keyword>
<comment type="subcellular location">
    <subcellularLocation>
        <location evidence="1">Cell membrane</location>
        <topology evidence="1">Single-pass type I membrane protein</topology>
    </subcellularLocation>
    <subcellularLocation>
        <location evidence="3">Cell projection</location>
        <location evidence="3">Ruffle</location>
    </subcellularLocation>
    <subcellularLocation>
        <location evidence="2">Early endosome</location>
    </subcellularLocation>
</comment>
<feature type="transmembrane region" description="Helical" evidence="22">
    <location>
        <begin position="612"/>
        <end position="634"/>
    </location>
</feature>
<evidence type="ECO:0000256" key="4">
    <source>
        <dbReference type="ARBA" id="ARBA00009634"/>
    </source>
</evidence>
<evidence type="ECO:0000256" key="11">
    <source>
        <dbReference type="ARBA" id="ARBA00022753"/>
    </source>
</evidence>
<dbReference type="InParanoid" id="A0A3P9A9D9"/>
<evidence type="ECO:0000256" key="19">
    <source>
        <dbReference type="ARBA" id="ARBA00023273"/>
    </source>
</evidence>
<dbReference type="GO" id="GO:0006954">
    <property type="term" value="P:inflammatory response"/>
    <property type="evidence" value="ECO:0007669"/>
    <property type="project" value="UniProtKB-UniRule"/>
</dbReference>
<evidence type="ECO:0000256" key="5">
    <source>
        <dbReference type="ARBA" id="ARBA00022475"/>
    </source>
</evidence>
<dbReference type="GO" id="GO:0005886">
    <property type="term" value="C:plasma membrane"/>
    <property type="evidence" value="ECO:0007669"/>
    <property type="project" value="UniProtKB-SubCell"/>
</dbReference>
<dbReference type="GO" id="GO:0001875">
    <property type="term" value="F:lipopolysaccharide immune receptor activity"/>
    <property type="evidence" value="ECO:0007669"/>
    <property type="project" value="TreeGrafter"/>
</dbReference>
<dbReference type="SUPFAM" id="SSF52200">
    <property type="entry name" value="Toll/Interleukin receptor TIR domain"/>
    <property type="match status" value="1"/>
</dbReference>
<dbReference type="GO" id="GO:0032497">
    <property type="term" value="P:detection of lipopolysaccharide"/>
    <property type="evidence" value="ECO:0007669"/>
    <property type="project" value="TreeGrafter"/>
</dbReference>
<dbReference type="GeneTree" id="ENSGT00940000156323"/>
<dbReference type="PANTHER" id="PTHR24365:SF521">
    <property type="entry name" value="TOLL-LIKE RECEPTOR 4"/>
    <property type="match status" value="1"/>
</dbReference>
<dbReference type="OrthoDB" id="1421090at2759"/>
<dbReference type="FunCoup" id="A0A3P9A9D9">
    <property type="interactions" value="236"/>
</dbReference>
<organism evidence="24 25">
    <name type="scientific">Esox lucius</name>
    <name type="common">Northern pike</name>
    <dbReference type="NCBI Taxonomy" id="8010"/>
    <lineage>
        <taxon>Eukaryota</taxon>
        <taxon>Metazoa</taxon>
        <taxon>Chordata</taxon>
        <taxon>Craniata</taxon>
        <taxon>Vertebrata</taxon>
        <taxon>Euteleostomi</taxon>
        <taxon>Actinopterygii</taxon>
        <taxon>Neopterygii</taxon>
        <taxon>Teleostei</taxon>
        <taxon>Protacanthopterygii</taxon>
        <taxon>Esociformes</taxon>
        <taxon>Esocidae</taxon>
        <taxon>Esox</taxon>
    </lineage>
</organism>
<keyword evidence="25" id="KW-1185">Reference proteome</keyword>
<keyword evidence="16 21" id="KW-0675">Receptor</keyword>
<proteinExistence type="inferred from homology"/>
<dbReference type="GO" id="GO:0046696">
    <property type="term" value="C:lipopolysaccharide receptor complex"/>
    <property type="evidence" value="ECO:0007669"/>
    <property type="project" value="TreeGrafter"/>
</dbReference>
<dbReference type="InterPro" id="IPR032675">
    <property type="entry name" value="LRR_dom_sf"/>
</dbReference>
<evidence type="ECO:0000256" key="2">
    <source>
        <dbReference type="ARBA" id="ARBA00004412"/>
    </source>
</evidence>
<keyword evidence="7" id="KW-0433">Leucine-rich repeat</keyword>
<dbReference type="Pfam" id="PF01582">
    <property type="entry name" value="TIR"/>
    <property type="match status" value="1"/>
</dbReference>
<dbReference type="GO" id="GO:0002755">
    <property type="term" value="P:MyD88-dependent toll-like receptor signaling pathway"/>
    <property type="evidence" value="ECO:0007669"/>
    <property type="project" value="TreeGrafter"/>
</dbReference>
<protein>
    <recommendedName>
        <fullName evidence="20">Toll-like receptor 4</fullName>
    </recommendedName>
</protein>
<dbReference type="InterPro" id="IPR000157">
    <property type="entry name" value="TIR_dom"/>
</dbReference>
<dbReference type="AlphaFoldDB" id="A0A3P9A9D9"/>
<dbReference type="InterPro" id="IPR003591">
    <property type="entry name" value="Leu-rich_rpt_typical-subtyp"/>
</dbReference>
<keyword evidence="8 22" id="KW-0812">Transmembrane</keyword>
<keyword evidence="13 21" id="KW-0391">Immunity</keyword>
<evidence type="ECO:0000256" key="1">
    <source>
        <dbReference type="ARBA" id="ARBA00004251"/>
    </source>
</evidence>
<keyword evidence="6 21" id="KW-0399">Innate immunity</keyword>
<keyword evidence="5" id="KW-1003">Cell membrane</keyword>
<dbReference type="OMA" id="CKHSAER"/>
<evidence type="ECO:0000256" key="7">
    <source>
        <dbReference type="ARBA" id="ARBA00022614"/>
    </source>
</evidence>
<evidence type="ECO:0000256" key="20">
    <source>
        <dbReference type="ARBA" id="ARBA00040109"/>
    </source>
</evidence>
<evidence type="ECO:0000259" key="23">
    <source>
        <dbReference type="PROSITE" id="PS50104"/>
    </source>
</evidence>
<evidence type="ECO:0000256" key="21">
    <source>
        <dbReference type="PIRNR" id="PIRNR037595"/>
    </source>
</evidence>
<keyword evidence="9" id="KW-0732">Signal</keyword>
<keyword evidence="18 21" id="KW-0395">Inflammatory response</keyword>
<dbReference type="GO" id="GO:0001726">
    <property type="term" value="C:ruffle"/>
    <property type="evidence" value="ECO:0007669"/>
    <property type="project" value="UniProtKB-SubCell"/>
</dbReference>
<evidence type="ECO:0000256" key="16">
    <source>
        <dbReference type="ARBA" id="ARBA00023170"/>
    </source>
</evidence>
<gene>
    <name evidence="24" type="primary">RXFP1</name>
</gene>
<dbReference type="GO" id="GO:0045087">
    <property type="term" value="P:innate immune response"/>
    <property type="evidence" value="ECO:0007669"/>
    <property type="project" value="UniProtKB-UniRule"/>
</dbReference>
<reference evidence="24" key="4">
    <citation type="submission" date="2025-09" db="UniProtKB">
        <authorList>
            <consortium name="Ensembl"/>
        </authorList>
    </citation>
    <scope>IDENTIFICATION</scope>
</reference>
<evidence type="ECO:0000256" key="10">
    <source>
        <dbReference type="ARBA" id="ARBA00022737"/>
    </source>
</evidence>
<dbReference type="Ensembl" id="ENSELUT00000027355.3">
    <property type="protein sequence ID" value="ENSELUP00000037638.2"/>
    <property type="gene ID" value="ENSELUG00000017337.3"/>
</dbReference>
<dbReference type="InterPro" id="IPR001611">
    <property type="entry name" value="Leu-rich_rpt"/>
</dbReference>
<keyword evidence="10" id="KW-0677">Repeat</keyword>
<evidence type="ECO:0000313" key="24">
    <source>
        <dbReference type="Ensembl" id="ENSELUP00000037638.2"/>
    </source>
</evidence>
<dbReference type="STRING" id="8010.ENSELUP00000037638"/>
<dbReference type="InterPro" id="IPR017241">
    <property type="entry name" value="Toll-like_receptor"/>
</dbReference>
<evidence type="ECO:0000256" key="9">
    <source>
        <dbReference type="ARBA" id="ARBA00022729"/>
    </source>
</evidence>
<keyword evidence="12" id="KW-0832">Ubl conjugation</keyword>
<evidence type="ECO:0000256" key="3">
    <source>
        <dbReference type="ARBA" id="ARBA00004466"/>
    </source>
</evidence>
<dbReference type="GO" id="GO:0005769">
    <property type="term" value="C:early endosome"/>
    <property type="evidence" value="ECO:0007669"/>
    <property type="project" value="UniProtKB-SubCell"/>
</dbReference>
<evidence type="ECO:0000256" key="15">
    <source>
        <dbReference type="ARBA" id="ARBA00023136"/>
    </source>
</evidence>
<reference evidence="24" key="2">
    <citation type="submission" date="2020-02" db="EMBL/GenBank/DDBJ databases">
        <title>Esox lucius (northern pike) genome, fEsoLuc1, primary haplotype.</title>
        <authorList>
            <person name="Myers G."/>
            <person name="Karagic N."/>
            <person name="Meyer A."/>
            <person name="Pippel M."/>
            <person name="Reichard M."/>
            <person name="Winkler S."/>
            <person name="Tracey A."/>
            <person name="Sims Y."/>
            <person name="Howe K."/>
            <person name="Rhie A."/>
            <person name="Formenti G."/>
            <person name="Durbin R."/>
            <person name="Fedrigo O."/>
            <person name="Jarvis E.D."/>
        </authorList>
    </citation>
    <scope>NUCLEOTIDE SEQUENCE [LARGE SCALE GENOMIC DNA]</scope>
</reference>
<accession>A0A3P9A9D9</accession>
<evidence type="ECO:0000256" key="17">
    <source>
        <dbReference type="ARBA" id="ARBA00023180"/>
    </source>
</evidence>
<dbReference type="GO" id="GO:0001530">
    <property type="term" value="F:lipopolysaccharide binding"/>
    <property type="evidence" value="ECO:0007669"/>
    <property type="project" value="TreeGrafter"/>
</dbReference>
<evidence type="ECO:0000256" key="6">
    <source>
        <dbReference type="ARBA" id="ARBA00022588"/>
    </source>
</evidence>
<reference evidence="24" key="3">
    <citation type="submission" date="2025-08" db="UniProtKB">
        <authorList>
            <consortium name="Ensembl"/>
        </authorList>
    </citation>
    <scope>IDENTIFICATION</scope>
</reference>
<keyword evidence="15 22" id="KW-0472">Membrane</keyword>
<dbReference type="GO" id="GO:0004888">
    <property type="term" value="F:transmembrane signaling receptor activity"/>
    <property type="evidence" value="ECO:0007669"/>
    <property type="project" value="InterPro"/>
</dbReference>
<dbReference type="Proteomes" id="UP000265140">
    <property type="component" value="Chromosome 5"/>
</dbReference>
<dbReference type="SMART" id="SM00369">
    <property type="entry name" value="LRR_TYP"/>
    <property type="match status" value="9"/>
</dbReference>
<name>A0A3P9A9D9_ESOLU</name>
<evidence type="ECO:0000256" key="8">
    <source>
        <dbReference type="ARBA" id="ARBA00022692"/>
    </source>
</evidence>
<dbReference type="Gene3D" id="3.80.10.10">
    <property type="entry name" value="Ribonuclease Inhibitor"/>
    <property type="match status" value="1"/>
</dbReference>
<evidence type="ECO:0000256" key="14">
    <source>
        <dbReference type="ARBA" id="ARBA00022989"/>
    </source>
</evidence>
<dbReference type="PROSITE" id="PS50104">
    <property type="entry name" value="TIR"/>
    <property type="match status" value="1"/>
</dbReference>